<dbReference type="Pfam" id="PF08811">
    <property type="entry name" value="DUF1800"/>
    <property type="match status" value="1"/>
</dbReference>
<dbReference type="RefSeq" id="WP_344930080.1">
    <property type="nucleotide sequence ID" value="NZ_BAABCW010000022.1"/>
</dbReference>
<evidence type="ECO:0000313" key="2">
    <source>
        <dbReference type="Proteomes" id="UP001500459"/>
    </source>
</evidence>
<organism evidence="1 2">
    <name type="scientific">Aquimarina addita</name>
    <dbReference type="NCBI Taxonomy" id="870485"/>
    <lineage>
        <taxon>Bacteria</taxon>
        <taxon>Pseudomonadati</taxon>
        <taxon>Bacteroidota</taxon>
        <taxon>Flavobacteriia</taxon>
        <taxon>Flavobacteriales</taxon>
        <taxon>Flavobacteriaceae</taxon>
        <taxon>Aquimarina</taxon>
    </lineage>
</organism>
<keyword evidence="2" id="KW-1185">Reference proteome</keyword>
<comment type="caution">
    <text evidence="1">The sequence shown here is derived from an EMBL/GenBank/DDBJ whole genome shotgun (WGS) entry which is preliminary data.</text>
</comment>
<proteinExistence type="predicted"/>
<dbReference type="InterPro" id="IPR014917">
    <property type="entry name" value="DUF1800"/>
</dbReference>
<sequence length="488" mass="56538">MTCNFSGLAPYIPTTEKPWNAMRAKHFYRRFGFGGTPDMIKNALTQNPSDLVDDLIGQASVLPTTPDPGWGYLDKEEGIQYVGEDAYWHHLRAQFLHMIFDDLRKDQIRGRMTMFMHGLFVSRRENNIPYMYQSYLTKQKYAVGNFKDFIHDMGLDACMIRYLNNYDNKAGKPNENYARELYELFTLGVDNGYTENDIKETARAFTGYNTEKTSWGVIEFNKNDTFDDGEKTIFGQTGNWGYSDVINILFDQKPTEIATYICTKLYEYFVSYTKNEDIIAGLAQTFLENNYELAPVLSQLFKSEHFFDEACIGVLVKSPLDLVILHDHEVSYQTQDIDGLNSMYSLYPFSALYNLEMDLLRPPNVSGWIEHKAWINSVSVSERISRMQNYSRQHNNLTDSAKTYINFAKDLFDIDENVEVVARGIVDFCLSKEIIYEPEYQEAISVFKEGVPDNYFNDGIWNLNYPNLSGQVKNLIDYIFTIPEFQLK</sequence>
<dbReference type="EMBL" id="BAABCW010000022">
    <property type="protein sequence ID" value="GAA3519829.1"/>
    <property type="molecule type" value="Genomic_DNA"/>
</dbReference>
<dbReference type="Proteomes" id="UP001500459">
    <property type="component" value="Unassembled WGS sequence"/>
</dbReference>
<protein>
    <recommendedName>
        <fullName evidence="3">DUF1800 domain-containing protein</fullName>
    </recommendedName>
</protein>
<evidence type="ECO:0008006" key="3">
    <source>
        <dbReference type="Google" id="ProtNLM"/>
    </source>
</evidence>
<gene>
    <name evidence="1" type="ORF">GCM10022393_37550</name>
</gene>
<accession>A0ABP6UVS1</accession>
<reference evidence="2" key="1">
    <citation type="journal article" date="2019" name="Int. J. Syst. Evol. Microbiol.">
        <title>The Global Catalogue of Microorganisms (GCM) 10K type strain sequencing project: providing services to taxonomists for standard genome sequencing and annotation.</title>
        <authorList>
            <consortium name="The Broad Institute Genomics Platform"/>
            <consortium name="The Broad Institute Genome Sequencing Center for Infectious Disease"/>
            <person name="Wu L."/>
            <person name="Ma J."/>
        </authorList>
    </citation>
    <scope>NUCLEOTIDE SEQUENCE [LARGE SCALE GENOMIC DNA]</scope>
    <source>
        <strain evidence="2">JCM 17106</strain>
    </source>
</reference>
<evidence type="ECO:0000313" key="1">
    <source>
        <dbReference type="EMBL" id="GAA3519829.1"/>
    </source>
</evidence>
<name>A0ABP6UVS1_9FLAO</name>